<dbReference type="GO" id="GO:0016787">
    <property type="term" value="F:hydrolase activity"/>
    <property type="evidence" value="ECO:0007669"/>
    <property type="project" value="UniProtKB-KW"/>
</dbReference>
<dbReference type="InterPro" id="IPR000073">
    <property type="entry name" value="AB_hydrolase_1"/>
</dbReference>
<dbReference type="SUPFAM" id="SSF53474">
    <property type="entry name" value="alpha/beta-Hydrolases"/>
    <property type="match status" value="1"/>
</dbReference>
<sequence length="315" mass="33851">MPPAQLPTETVTAYASDGTRLSVYLDAPARPRPDAATVVLVHGASVTADLWRAHTRHLTDRGFRVLRYDQRAHGHSLRGEAPLSVEQLTDDLDRVVSACAPAGPLVLVGHSLGALLLQDLVARRPALLSRVRGMVLLSATARRASVLSGLRPRALLAAAGRGLASLAFAHAPSAVDWARRRLPPTHRYALTPRPEAEPVGGPPLCRHGVRHTRTADLNTLWQALHRYQPHDLRALERLGSRVLLMAGSGDRHIPAADTAHLASLLPDARLEIVPRATHALPIRHPELVSARIAALAAHDTEPTRGTSADNFGLAS</sequence>
<dbReference type="Gene3D" id="3.40.50.1820">
    <property type="entry name" value="alpha/beta hydrolase"/>
    <property type="match status" value="1"/>
</dbReference>
<dbReference type="Proteomes" id="UP001550850">
    <property type="component" value="Unassembled WGS sequence"/>
</dbReference>
<feature type="domain" description="AB hydrolase-1" evidence="1">
    <location>
        <begin position="38"/>
        <end position="290"/>
    </location>
</feature>
<dbReference type="RefSeq" id="WP_108952651.1">
    <property type="nucleotide sequence ID" value="NZ_BEVZ01000002.1"/>
</dbReference>
<gene>
    <name evidence="2" type="ORF">AB0E65_03905</name>
</gene>
<protein>
    <submittedName>
        <fullName evidence="2">Alpha/beta hydrolase</fullName>
    </submittedName>
</protein>
<evidence type="ECO:0000313" key="2">
    <source>
        <dbReference type="EMBL" id="MEU3553376.1"/>
    </source>
</evidence>
<keyword evidence="2" id="KW-0378">Hydrolase</keyword>
<reference evidence="2 3" key="1">
    <citation type="submission" date="2024-06" db="EMBL/GenBank/DDBJ databases">
        <title>The Natural Products Discovery Center: Release of the First 8490 Sequenced Strains for Exploring Actinobacteria Biosynthetic Diversity.</title>
        <authorList>
            <person name="Kalkreuter E."/>
            <person name="Kautsar S.A."/>
            <person name="Yang D."/>
            <person name="Bader C.D."/>
            <person name="Teijaro C.N."/>
            <person name="Fluegel L."/>
            <person name="Davis C.M."/>
            <person name="Simpson J.R."/>
            <person name="Lauterbach L."/>
            <person name="Steele A.D."/>
            <person name="Gui C."/>
            <person name="Meng S."/>
            <person name="Li G."/>
            <person name="Viehrig K."/>
            <person name="Ye F."/>
            <person name="Su P."/>
            <person name="Kiefer A.F."/>
            <person name="Nichols A."/>
            <person name="Cepeda A.J."/>
            <person name="Yan W."/>
            <person name="Fan B."/>
            <person name="Jiang Y."/>
            <person name="Adhikari A."/>
            <person name="Zheng C.-J."/>
            <person name="Schuster L."/>
            <person name="Cowan T.M."/>
            <person name="Smanski M.J."/>
            <person name="Chevrette M.G."/>
            <person name="De Carvalho L.P.S."/>
            <person name="Shen B."/>
        </authorList>
    </citation>
    <scope>NUCLEOTIDE SEQUENCE [LARGE SCALE GENOMIC DNA]</scope>
    <source>
        <strain evidence="2 3">NPDC038104</strain>
    </source>
</reference>
<organism evidence="2 3">
    <name type="scientific">Streptomyces fragilis</name>
    <dbReference type="NCBI Taxonomy" id="67301"/>
    <lineage>
        <taxon>Bacteria</taxon>
        <taxon>Bacillati</taxon>
        <taxon>Actinomycetota</taxon>
        <taxon>Actinomycetes</taxon>
        <taxon>Kitasatosporales</taxon>
        <taxon>Streptomycetaceae</taxon>
        <taxon>Streptomyces</taxon>
    </lineage>
</organism>
<dbReference type="InterPro" id="IPR029058">
    <property type="entry name" value="AB_hydrolase_fold"/>
</dbReference>
<dbReference type="PANTHER" id="PTHR43689:SF8">
    <property type="entry name" value="ALPHA_BETA-HYDROLASES SUPERFAMILY PROTEIN"/>
    <property type="match status" value="1"/>
</dbReference>
<proteinExistence type="predicted"/>
<evidence type="ECO:0000313" key="3">
    <source>
        <dbReference type="Proteomes" id="UP001550850"/>
    </source>
</evidence>
<dbReference type="PANTHER" id="PTHR43689">
    <property type="entry name" value="HYDROLASE"/>
    <property type="match status" value="1"/>
</dbReference>
<keyword evidence="3" id="KW-1185">Reference proteome</keyword>
<name>A0ABV2YCE2_9ACTN</name>
<dbReference type="Pfam" id="PF12697">
    <property type="entry name" value="Abhydrolase_6"/>
    <property type="match status" value="1"/>
</dbReference>
<evidence type="ECO:0000259" key="1">
    <source>
        <dbReference type="Pfam" id="PF12697"/>
    </source>
</evidence>
<accession>A0ABV2YCE2</accession>
<comment type="caution">
    <text evidence="2">The sequence shown here is derived from an EMBL/GenBank/DDBJ whole genome shotgun (WGS) entry which is preliminary data.</text>
</comment>
<dbReference type="EMBL" id="JBEZUR010000003">
    <property type="protein sequence ID" value="MEU3553376.1"/>
    <property type="molecule type" value="Genomic_DNA"/>
</dbReference>